<organism evidence="1 2">
    <name type="scientific">Paracoccus sediminis</name>
    <dbReference type="NCBI Taxonomy" id="1214787"/>
    <lineage>
        <taxon>Bacteria</taxon>
        <taxon>Pseudomonadati</taxon>
        <taxon>Pseudomonadota</taxon>
        <taxon>Alphaproteobacteria</taxon>
        <taxon>Rhodobacterales</taxon>
        <taxon>Paracoccaceae</taxon>
        <taxon>Paracoccus</taxon>
    </lineage>
</organism>
<gene>
    <name evidence="1" type="ORF">EYF88_10800</name>
</gene>
<evidence type="ECO:0000313" key="2">
    <source>
        <dbReference type="Proteomes" id="UP000292859"/>
    </source>
</evidence>
<protein>
    <submittedName>
        <fullName evidence="1">Uncharacterized protein</fullName>
    </submittedName>
</protein>
<accession>A0ABY1YIQ0</accession>
<proteinExistence type="predicted"/>
<keyword evidence="2" id="KW-1185">Reference proteome</keyword>
<comment type="caution">
    <text evidence="1">The sequence shown here is derived from an EMBL/GenBank/DDBJ whole genome shotgun (WGS) entry which is preliminary data.</text>
</comment>
<dbReference type="EMBL" id="SIRL01000006">
    <property type="protein sequence ID" value="TBN50100.1"/>
    <property type="molecule type" value="Genomic_DNA"/>
</dbReference>
<name>A0ABY1YIQ0_9RHOB</name>
<evidence type="ECO:0000313" key="1">
    <source>
        <dbReference type="EMBL" id="TBN50100.1"/>
    </source>
</evidence>
<sequence length="110" mass="12045">MRKGLSVRLGMDLAAAPTMLRSIIESAIAEISDAEVVHLPSEGPFDAVLVCMDVPDPQALPAVQADRFVVVPRRGDWLWVLRAGKVQRKIEDVSTATIRACLRRDPPEVS</sequence>
<dbReference type="Proteomes" id="UP000292859">
    <property type="component" value="Unassembled WGS sequence"/>
</dbReference>
<reference evidence="1 2" key="1">
    <citation type="submission" date="2019-02" db="EMBL/GenBank/DDBJ databases">
        <authorList>
            <person name="Zhang G."/>
        </authorList>
    </citation>
    <scope>NUCLEOTIDE SEQUENCE [LARGE SCALE GENOMIC DNA]</scope>
    <source>
        <strain evidence="1 2">CMB17</strain>
    </source>
</reference>